<feature type="compositionally biased region" description="Low complexity" evidence="10">
    <location>
        <begin position="458"/>
        <end position="479"/>
    </location>
</feature>
<dbReference type="InterPro" id="IPR025574">
    <property type="entry name" value="Nucleoporin_FG_rpt"/>
</dbReference>
<keyword evidence="13" id="KW-1185">Reference proteome</keyword>
<keyword evidence="5" id="KW-0509">mRNA transport</keyword>
<keyword evidence="3" id="KW-0813">Transport</keyword>
<dbReference type="Gene3D" id="3.30.1610.10">
    <property type="entry name" value="Peptidase S59, nucleoporin"/>
    <property type="match status" value="1"/>
</dbReference>
<comment type="subcellular location">
    <subcellularLocation>
        <location evidence="1">Nucleus</location>
        <location evidence="1">Nuclear pore complex</location>
    </subcellularLocation>
</comment>
<comment type="similarity">
    <text evidence="2">Belongs to the nucleoporin GLFG family.</text>
</comment>
<feature type="compositionally biased region" description="Pro residues" evidence="10">
    <location>
        <begin position="781"/>
        <end position="798"/>
    </location>
</feature>
<dbReference type="SUPFAM" id="SSF82215">
    <property type="entry name" value="C-terminal autoproteolytic domain of nucleoporin nup98"/>
    <property type="match status" value="1"/>
</dbReference>
<evidence type="ECO:0000256" key="1">
    <source>
        <dbReference type="ARBA" id="ARBA00004567"/>
    </source>
</evidence>
<keyword evidence="4" id="KW-0677">Repeat</keyword>
<dbReference type="Pfam" id="PF04096">
    <property type="entry name" value="Nucleoporin2"/>
    <property type="match status" value="1"/>
</dbReference>
<dbReference type="Pfam" id="PF21240">
    <property type="entry name" value="Nup98_GLEBS"/>
    <property type="match status" value="1"/>
</dbReference>
<protein>
    <submittedName>
        <fullName evidence="12">Nucleoporin autopeptidase-domain-containing protein</fullName>
    </submittedName>
</protein>
<dbReference type="GO" id="GO:0034398">
    <property type="term" value="P:telomere tethering at nuclear periphery"/>
    <property type="evidence" value="ECO:0007669"/>
    <property type="project" value="TreeGrafter"/>
</dbReference>
<gene>
    <name evidence="12" type="ORF">J3R30DRAFT_3289595</name>
</gene>
<dbReference type="InterPro" id="IPR036903">
    <property type="entry name" value="Nup98_auto-Pept-S59_dom_sf"/>
</dbReference>
<comment type="caution">
    <text evidence="12">The sequence shown here is derived from an EMBL/GenBank/DDBJ whole genome shotgun (WGS) entry which is preliminary data.</text>
</comment>
<keyword evidence="9" id="KW-0539">Nucleus</keyword>
<feature type="compositionally biased region" description="Low complexity" evidence="10">
    <location>
        <begin position="294"/>
        <end position="332"/>
    </location>
</feature>
<evidence type="ECO:0000259" key="11">
    <source>
        <dbReference type="PROSITE" id="PS51434"/>
    </source>
</evidence>
<dbReference type="Gene3D" id="1.10.10.2360">
    <property type="match status" value="1"/>
</dbReference>
<dbReference type="InterPro" id="IPR037665">
    <property type="entry name" value="Nucleoporin_S59-like"/>
</dbReference>
<feature type="region of interest" description="Disordered" evidence="10">
    <location>
        <begin position="223"/>
        <end position="332"/>
    </location>
</feature>
<feature type="compositionally biased region" description="Polar residues" evidence="10">
    <location>
        <begin position="250"/>
        <end position="261"/>
    </location>
</feature>
<dbReference type="GO" id="GO:0000973">
    <property type="term" value="P:post-transcriptional tethering of RNA polymerase II gene DNA at nuclear periphery"/>
    <property type="evidence" value="ECO:0007669"/>
    <property type="project" value="TreeGrafter"/>
</dbReference>
<feature type="compositionally biased region" description="Low complexity" evidence="10">
    <location>
        <begin position="490"/>
        <end position="506"/>
    </location>
</feature>
<evidence type="ECO:0000256" key="10">
    <source>
        <dbReference type="SAM" id="MobiDB-lite"/>
    </source>
</evidence>
<evidence type="ECO:0000256" key="9">
    <source>
        <dbReference type="ARBA" id="ARBA00023242"/>
    </source>
</evidence>
<feature type="compositionally biased region" description="Low complexity" evidence="10">
    <location>
        <begin position="160"/>
        <end position="172"/>
    </location>
</feature>
<dbReference type="Pfam" id="PF13634">
    <property type="entry name" value="Nucleoporin_FG"/>
    <property type="match status" value="3"/>
</dbReference>
<keyword evidence="7" id="KW-0811">Translocation</keyword>
<dbReference type="Proteomes" id="UP001150266">
    <property type="component" value="Unassembled WGS sequence"/>
</dbReference>
<accession>A0A9W9DNR8</accession>
<evidence type="ECO:0000313" key="12">
    <source>
        <dbReference type="EMBL" id="KAJ4479117.1"/>
    </source>
</evidence>
<feature type="compositionally biased region" description="Low complexity" evidence="10">
    <location>
        <begin position="35"/>
        <end position="53"/>
    </location>
</feature>
<dbReference type="PANTHER" id="PTHR23198">
    <property type="entry name" value="NUCLEOPORIN"/>
    <property type="match status" value="1"/>
</dbReference>
<feature type="region of interest" description="Disordered" evidence="10">
    <location>
        <begin position="1"/>
        <end position="82"/>
    </location>
</feature>
<dbReference type="GO" id="GO:0051028">
    <property type="term" value="P:mRNA transport"/>
    <property type="evidence" value="ECO:0007669"/>
    <property type="project" value="UniProtKB-KW"/>
</dbReference>
<dbReference type="FunFam" id="1.10.10.2360:FF:000001">
    <property type="entry name" value="Nuclear pore complex protein Nup98-Nup96"/>
    <property type="match status" value="1"/>
</dbReference>
<evidence type="ECO:0000256" key="8">
    <source>
        <dbReference type="ARBA" id="ARBA00023132"/>
    </source>
</evidence>
<dbReference type="GO" id="GO:0017056">
    <property type="term" value="F:structural constituent of nuclear pore"/>
    <property type="evidence" value="ECO:0007669"/>
    <property type="project" value="InterPro"/>
</dbReference>
<feature type="compositionally biased region" description="Low complexity" evidence="10">
    <location>
        <begin position="15"/>
        <end position="26"/>
    </location>
</feature>
<evidence type="ECO:0000256" key="3">
    <source>
        <dbReference type="ARBA" id="ARBA00022448"/>
    </source>
</evidence>
<proteinExistence type="inferred from homology"/>
<evidence type="ECO:0000256" key="5">
    <source>
        <dbReference type="ARBA" id="ARBA00022816"/>
    </source>
</evidence>
<feature type="compositionally biased region" description="Polar residues" evidence="10">
    <location>
        <begin position="552"/>
        <end position="563"/>
    </location>
</feature>
<feature type="region of interest" description="Disordered" evidence="10">
    <location>
        <begin position="773"/>
        <end position="821"/>
    </location>
</feature>
<evidence type="ECO:0000256" key="2">
    <source>
        <dbReference type="ARBA" id="ARBA00008926"/>
    </source>
</evidence>
<name>A0A9W9DNR8_9AGAR</name>
<feature type="compositionally biased region" description="Low complexity" evidence="10">
    <location>
        <begin position="529"/>
        <end position="544"/>
    </location>
</feature>
<feature type="compositionally biased region" description="Polar residues" evidence="10">
    <location>
        <begin position="1"/>
        <end position="14"/>
    </location>
</feature>
<feature type="compositionally biased region" description="Low complexity" evidence="10">
    <location>
        <begin position="425"/>
        <end position="445"/>
    </location>
</feature>
<dbReference type="GO" id="GO:0006405">
    <property type="term" value="P:RNA export from nucleus"/>
    <property type="evidence" value="ECO:0007669"/>
    <property type="project" value="TreeGrafter"/>
</dbReference>
<dbReference type="EMBL" id="JAOTPV010000008">
    <property type="protein sequence ID" value="KAJ4479117.1"/>
    <property type="molecule type" value="Genomic_DNA"/>
</dbReference>
<dbReference type="AlphaFoldDB" id="A0A9W9DNR8"/>
<keyword evidence="8" id="KW-0906">Nuclear pore complex</keyword>
<keyword evidence="6" id="KW-0653">Protein transport</keyword>
<feature type="region of interest" description="Disordered" evidence="10">
    <location>
        <begin position="552"/>
        <end position="571"/>
    </location>
</feature>
<sequence length="965" mass="99768">MFGNNAITSSWANPQQNQQQQQQQQQGTSAFGQPSAFGSTGFGSSTGAFGQPQQQPPANPMFGGLGGTSNTGTGAFGTRANNQASTNTGSVFGATKPAAGFSAFGGGGTGAFGGGGTSAFGNTGQTTTNAFGTPANTGAFGGGTGSSIFGQSKTTSAFGNTTTTNAKTPVTTGSSNPPFATTPEKDANSSITLQYQSISCMPAYAGTSFEELRVQDYQQGRKTATTSAFGQPSGFGGTQTTGGSSIFGQPQNNQPAQTSSIFGAPKPTTGFGSFGGNTATTTNPGPFGSSGNAFGQPQQQQQQQPSTGFGFGQTQQQPQQQTTSLFGNTNPGGNTFGTFSFVMSYFGSERSFRTSGNTNPPGGAFGTGAFSTNTNQQQQTGSLFGQPQPAANTGSAFGAFGNNAAKPSIFGQPAQPAGQSSIFGQPAQQNQQQQQPQQPSLFGNTNTGGGGLFGTASQQQQQPQQPSTSLFGNTQNNTGTGTGLFGTGTGTSLFGANNNQQQQTGNTGFGTGLFGTKPAAPAGGGGLYGNNNAFGSTQPTTTQQQPSLFGNAFNQSTNQQQPAASGGLFNKAPSMGMSTSVGTGNNLFGTSTFGNSMNTLAGSTATPSQQGGLIASINQPIAPNLPIFSMLPPGPRSVDLEQSTKKKVPFFVDVPTRSPVPRVQLGYTPAKSKLRGFGSSTSTSTLSGSVFAPSTSTALTLSMSQTPKQSIEAIFRTQSSPALGSGQRKSVKKLILDKKVEPSELFIKSGGSPLRGGGKITFSPALSIAAREREAAAAAASPPPSQPAKSPTPTPQPPRTTKRFTASQNGQVGDEEDLQEGDYYVKPKMETLKASGFDQLSSFKDLIVGRVGYGEIHFLEPVDLTGLLKLGELLGGVIRFEDKECSVYPDADDTEKPLEGSGLNVRARISLKRCWAMDKAHREPIKDEKHPSAVKHLKKLRNMKDTHYENFDFSDGTWTFTVDHF</sequence>
<dbReference type="InterPro" id="IPR007230">
    <property type="entry name" value="Nup98_auto-Pept-S59_dom"/>
</dbReference>
<feature type="compositionally biased region" description="Gly residues" evidence="10">
    <location>
        <begin position="480"/>
        <end position="489"/>
    </location>
</feature>
<dbReference type="GO" id="GO:0003723">
    <property type="term" value="F:RNA binding"/>
    <property type="evidence" value="ECO:0007669"/>
    <property type="project" value="TreeGrafter"/>
</dbReference>
<feature type="region of interest" description="Disordered" evidence="10">
    <location>
        <begin position="352"/>
        <end position="544"/>
    </location>
</feature>
<reference evidence="12" key="1">
    <citation type="submission" date="2022-08" db="EMBL/GenBank/DDBJ databases">
        <title>A Global Phylogenomic Analysis of the Shiitake Genus Lentinula.</title>
        <authorList>
            <consortium name="DOE Joint Genome Institute"/>
            <person name="Sierra-Patev S."/>
            <person name="Min B."/>
            <person name="Naranjo-Ortiz M."/>
            <person name="Looney B."/>
            <person name="Konkel Z."/>
            <person name="Slot J.C."/>
            <person name="Sakamoto Y."/>
            <person name="Steenwyk J.L."/>
            <person name="Rokas A."/>
            <person name="Carro J."/>
            <person name="Camarero S."/>
            <person name="Ferreira P."/>
            <person name="Molpeceres G."/>
            <person name="Ruiz-Duenas F.J."/>
            <person name="Serrano A."/>
            <person name="Henrissat B."/>
            <person name="Drula E."/>
            <person name="Hughes K.W."/>
            <person name="Mata J.L."/>
            <person name="Ishikawa N.K."/>
            <person name="Vargas-Isla R."/>
            <person name="Ushijima S."/>
            <person name="Smith C.A."/>
            <person name="Ahrendt S."/>
            <person name="Andreopoulos W."/>
            <person name="He G."/>
            <person name="Labutti K."/>
            <person name="Lipzen A."/>
            <person name="Ng V."/>
            <person name="Riley R."/>
            <person name="Sandor L."/>
            <person name="Barry K."/>
            <person name="Martinez A.T."/>
            <person name="Xiao Y."/>
            <person name="Gibbons J.G."/>
            <person name="Terashima K."/>
            <person name="Grigoriev I.V."/>
            <person name="Hibbett D.S."/>
        </authorList>
    </citation>
    <scope>NUCLEOTIDE SEQUENCE</scope>
    <source>
        <strain evidence="12">JLM2183</strain>
    </source>
</reference>
<dbReference type="PANTHER" id="PTHR23198:SF6">
    <property type="entry name" value="NUCLEAR PORE COMPLEX PROTEIN NUP98-NUP96"/>
    <property type="match status" value="1"/>
</dbReference>
<dbReference type="GO" id="GO:0044614">
    <property type="term" value="C:nuclear pore cytoplasmic filaments"/>
    <property type="evidence" value="ECO:0007669"/>
    <property type="project" value="TreeGrafter"/>
</dbReference>
<dbReference type="PROSITE" id="PS51434">
    <property type="entry name" value="NUP_C"/>
    <property type="match status" value="1"/>
</dbReference>
<evidence type="ECO:0000256" key="7">
    <source>
        <dbReference type="ARBA" id="ARBA00023010"/>
    </source>
</evidence>
<feature type="compositionally biased region" description="Low complexity" evidence="10">
    <location>
        <begin position="276"/>
        <end position="287"/>
    </location>
</feature>
<dbReference type="GO" id="GO:0006606">
    <property type="term" value="P:protein import into nucleus"/>
    <property type="evidence" value="ECO:0007669"/>
    <property type="project" value="TreeGrafter"/>
</dbReference>
<evidence type="ECO:0000256" key="4">
    <source>
        <dbReference type="ARBA" id="ARBA00022737"/>
    </source>
</evidence>
<dbReference type="OrthoDB" id="3797628at2759"/>
<dbReference type="GO" id="GO:0008139">
    <property type="term" value="F:nuclear localization sequence binding"/>
    <property type="evidence" value="ECO:0007669"/>
    <property type="project" value="TreeGrafter"/>
</dbReference>
<evidence type="ECO:0000256" key="6">
    <source>
        <dbReference type="ARBA" id="ARBA00022927"/>
    </source>
</evidence>
<evidence type="ECO:0000313" key="13">
    <source>
        <dbReference type="Proteomes" id="UP001150266"/>
    </source>
</evidence>
<feature type="domain" description="Peptidase S59" evidence="11">
    <location>
        <begin position="820"/>
        <end position="965"/>
    </location>
</feature>
<feature type="region of interest" description="Disordered" evidence="10">
    <location>
        <begin position="160"/>
        <end position="187"/>
    </location>
</feature>
<organism evidence="12 13">
    <name type="scientific">Lentinula aciculospora</name>
    <dbReference type="NCBI Taxonomy" id="153920"/>
    <lineage>
        <taxon>Eukaryota</taxon>
        <taxon>Fungi</taxon>
        <taxon>Dikarya</taxon>
        <taxon>Basidiomycota</taxon>
        <taxon>Agaricomycotina</taxon>
        <taxon>Agaricomycetes</taxon>
        <taxon>Agaricomycetidae</taxon>
        <taxon>Agaricales</taxon>
        <taxon>Marasmiineae</taxon>
        <taxon>Omphalotaceae</taxon>
        <taxon>Lentinula</taxon>
    </lineage>
</organism>
<dbReference type="FunFam" id="3.30.1610.10:FF:000003">
    <property type="entry name" value="Nucleoporin SONB, putative"/>
    <property type="match status" value="1"/>
</dbReference>
<feature type="compositionally biased region" description="Low complexity" evidence="10">
    <location>
        <begin position="390"/>
        <end position="405"/>
    </location>
</feature>